<dbReference type="FunFam" id="3.40.50.300:FF:000109">
    <property type="entry name" value="Peroxisomal biogenesis factor 6"/>
    <property type="match status" value="1"/>
</dbReference>
<evidence type="ECO:0000313" key="12">
    <source>
        <dbReference type="EMBL" id="PVD26611.1"/>
    </source>
</evidence>
<dbReference type="InterPro" id="IPR003959">
    <property type="entry name" value="ATPase_AAA_core"/>
</dbReference>
<protein>
    <recommendedName>
        <fullName evidence="8">Peroxisomal ATPase PEX6</fullName>
    </recommendedName>
    <alternativeName>
        <fullName evidence="9">Peroxin-6</fullName>
    </alternativeName>
</protein>
<accession>A0A2T7NZL6</accession>
<evidence type="ECO:0000313" key="13">
    <source>
        <dbReference type="Proteomes" id="UP000245119"/>
    </source>
</evidence>
<evidence type="ECO:0000256" key="9">
    <source>
        <dbReference type="ARBA" id="ARBA00034920"/>
    </source>
</evidence>
<comment type="similarity">
    <text evidence="2">Belongs to the AAA ATPase family.</text>
</comment>
<keyword evidence="4" id="KW-0547">Nucleotide-binding</keyword>
<feature type="domain" description="AAA+ ATPase" evidence="11">
    <location>
        <begin position="599"/>
        <end position="763"/>
    </location>
</feature>
<dbReference type="InterPro" id="IPR047533">
    <property type="entry name" value="RecA-like_PEX6_r2"/>
</dbReference>
<dbReference type="SUPFAM" id="SSF52540">
    <property type="entry name" value="P-loop containing nucleoside triphosphate hydrolases"/>
    <property type="match status" value="2"/>
</dbReference>
<keyword evidence="13" id="KW-1185">Reference proteome</keyword>
<comment type="caution">
    <text evidence="12">The sequence shown here is derived from an EMBL/GenBank/DDBJ whole genome shotgun (WGS) entry which is preliminary data.</text>
</comment>
<dbReference type="OrthoDB" id="2187at2759"/>
<feature type="domain" description="AAA+ ATPase" evidence="11">
    <location>
        <begin position="859"/>
        <end position="997"/>
    </location>
</feature>
<dbReference type="InterPro" id="IPR050168">
    <property type="entry name" value="AAA_ATPase_domain"/>
</dbReference>
<dbReference type="InterPro" id="IPR003960">
    <property type="entry name" value="ATPase_AAA_CS"/>
</dbReference>
<gene>
    <name evidence="12" type="ORF">C0Q70_14288</name>
</gene>
<evidence type="ECO:0000256" key="5">
    <source>
        <dbReference type="ARBA" id="ARBA00022801"/>
    </source>
</evidence>
<dbReference type="GO" id="GO:0016558">
    <property type="term" value="P:protein import into peroxisome matrix"/>
    <property type="evidence" value="ECO:0007669"/>
    <property type="project" value="TreeGrafter"/>
</dbReference>
<name>A0A2T7NZL6_POMCA</name>
<dbReference type="PROSITE" id="PS00674">
    <property type="entry name" value="AAA"/>
    <property type="match status" value="1"/>
</dbReference>
<evidence type="ECO:0000256" key="4">
    <source>
        <dbReference type="ARBA" id="ARBA00022741"/>
    </source>
</evidence>
<evidence type="ECO:0000256" key="3">
    <source>
        <dbReference type="ARBA" id="ARBA00022593"/>
    </source>
</evidence>
<evidence type="ECO:0000256" key="6">
    <source>
        <dbReference type="ARBA" id="ARBA00022840"/>
    </source>
</evidence>
<dbReference type="EMBL" id="PZQS01000008">
    <property type="protein sequence ID" value="PVD26611.1"/>
    <property type="molecule type" value="Genomic_DNA"/>
</dbReference>
<dbReference type="PANTHER" id="PTHR23077">
    <property type="entry name" value="AAA-FAMILY ATPASE"/>
    <property type="match status" value="1"/>
</dbReference>
<evidence type="ECO:0000256" key="2">
    <source>
        <dbReference type="ARBA" id="ARBA00006914"/>
    </source>
</evidence>
<dbReference type="Proteomes" id="UP000245119">
    <property type="component" value="Linkage Group LG8"/>
</dbReference>
<dbReference type="STRING" id="400727.A0A2T7NZL6"/>
<dbReference type="Pfam" id="PF00004">
    <property type="entry name" value="AAA"/>
    <property type="match status" value="2"/>
</dbReference>
<organism evidence="12 13">
    <name type="scientific">Pomacea canaliculata</name>
    <name type="common">Golden apple snail</name>
    <dbReference type="NCBI Taxonomy" id="400727"/>
    <lineage>
        <taxon>Eukaryota</taxon>
        <taxon>Metazoa</taxon>
        <taxon>Spiralia</taxon>
        <taxon>Lophotrochozoa</taxon>
        <taxon>Mollusca</taxon>
        <taxon>Gastropoda</taxon>
        <taxon>Caenogastropoda</taxon>
        <taxon>Architaenioglossa</taxon>
        <taxon>Ampullarioidea</taxon>
        <taxon>Ampullariidae</taxon>
        <taxon>Pomacea</taxon>
    </lineage>
</organism>
<dbReference type="FunFam" id="1.10.8.60:FF:000039">
    <property type="entry name" value="peroxisome biogenesis factor 6"/>
    <property type="match status" value="1"/>
</dbReference>
<dbReference type="GO" id="GO:0005524">
    <property type="term" value="F:ATP binding"/>
    <property type="evidence" value="ECO:0007669"/>
    <property type="project" value="UniProtKB-KW"/>
</dbReference>
<dbReference type="AlphaFoldDB" id="A0A2T7NZL6"/>
<sequence length="1103" mass="123211">MYPDKMAAVVKRQIRRGYPARLQVKNRSDKQINPLHLTISKKQAELLKKEKDDDIFVCALRVSRHENSSVPSDNTNIPTDESQAGSSRAASAFCSSEDIAVCVWAEIDIPNLNVNDLMKEYFDDVAGEIRVTLYCTDMFMEHYNLEDCDDIYIRPLQVYPITRAIFIVSDAKAYEWLQQETFSSGLIMEICKHPILVVQNDVLLAPYPTIFLNDANFHCDWFRKMKAIACAPFMIGSMSVKTEIIVCYEEEAERLSYDHGHLSTSHLDKYVTGGLYVSDFCRSLSAEETDGVFHDVDRMTFNACVIQQERNWQMVLSCTDDIDLNTIIGIPDKLMRQHGLVDGSLIKILLVDKNVEVQSPSASGDANNMASTNREKFVRVKCLSRQLSNTDNVFISYILLFNLQDGPPINMAPVIKAEKSIRAIEPDVNGGYLPSSMSRSLVGNIQIASEMQVAIVNSPSYNPTCRYFEALKKHFQTPRILNVGDVFAVRSSDDPEFWQDAKLDTGLRKPVMFFKVGYMAPRQPAMYPYYVSNEFTNVSQVGSVHSYVPLGADKYLSPHNTTYGQGITCHGLDKYVLKLQSLVLPHIRHQVDGIHMLEMLPSILLAGSEGIGKTTIVETVARRLYIQVQQVNCHDLCGDTAHSVEAKMKTTFLSAAIYAPCILLLKNIDVIGKEKMALQKIFSHTSLIGISNLLWVLADPRVINSFYENITELVTQIKQFPVVVVATTHSLSNLSEDMHQCFLHELHMEGFVLGDLIVLIQITKREAYSKALKICQTGTQRLSMEDEEDLALAGVILEQSDFEQALNVMQSTHSDAIGAPKIPNVQWSDVGGLISVKRDILDTIQLPLQHPELLAAGLRRSGVLLYGPPGTGKTLLAKAVATECSLNFLSVKGPELINMYVGQSEANVREVFKRARSASPCVIFFDELDSLAPNRGRSGDSGGVMDRVVSQLLAELDGLHKSHDVFVIGATNRPDLLDPALLRPGRFDKLLYLGVAEDRESQINILAAVTRKFKLEEGLQLSKVVEKCPWNMTGADFYALCADAMLNAVKYKIEQLEKGEEVDQSNIAVTEKDFDMALKTLVPSVSSQELERYKDIKSKFASM</sequence>
<evidence type="ECO:0000256" key="8">
    <source>
        <dbReference type="ARBA" id="ARBA00034811"/>
    </source>
</evidence>
<reference evidence="12 13" key="1">
    <citation type="submission" date="2018-04" db="EMBL/GenBank/DDBJ databases">
        <title>The genome of golden apple snail Pomacea canaliculata provides insight into stress tolerance and invasive adaptation.</title>
        <authorList>
            <person name="Liu C."/>
            <person name="Liu B."/>
            <person name="Ren Y."/>
            <person name="Zhang Y."/>
            <person name="Wang H."/>
            <person name="Li S."/>
            <person name="Jiang F."/>
            <person name="Yin L."/>
            <person name="Zhang G."/>
            <person name="Qian W."/>
            <person name="Fan W."/>
        </authorList>
    </citation>
    <scope>NUCLEOTIDE SEQUENCE [LARGE SCALE GENOMIC DNA]</scope>
    <source>
        <strain evidence="12">SZHN2017</strain>
        <tissue evidence="12">Muscle</tissue>
    </source>
</reference>
<dbReference type="SMART" id="SM00382">
    <property type="entry name" value="AAA"/>
    <property type="match status" value="2"/>
</dbReference>
<dbReference type="GO" id="GO:0005829">
    <property type="term" value="C:cytosol"/>
    <property type="evidence" value="ECO:0007669"/>
    <property type="project" value="TreeGrafter"/>
</dbReference>
<dbReference type="PANTHER" id="PTHR23077:SF9">
    <property type="entry name" value="PEROXISOMAL ATPASE PEX6"/>
    <property type="match status" value="1"/>
</dbReference>
<proteinExistence type="inferred from homology"/>
<dbReference type="Gene3D" id="1.10.8.60">
    <property type="match status" value="1"/>
</dbReference>
<dbReference type="InterPro" id="IPR003593">
    <property type="entry name" value="AAA+_ATPase"/>
</dbReference>
<evidence type="ECO:0000256" key="7">
    <source>
        <dbReference type="ARBA" id="ARBA00023136"/>
    </source>
</evidence>
<keyword evidence="7" id="KW-0472">Membrane</keyword>
<keyword evidence="5" id="KW-0378">Hydrolase</keyword>
<dbReference type="GO" id="GO:0005778">
    <property type="term" value="C:peroxisomal membrane"/>
    <property type="evidence" value="ECO:0007669"/>
    <property type="project" value="TreeGrafter"/>
</dbReference>
<dbReference type="InterPro" id="IPR027417">
    <property type="entry name" value="P-loop_NTPase"/>
</dbReference>
<comment type="catalytic activity">
    <reaction evidence="10">
        <text>ATP + H2O = ADP + phosphate + H(+)</text>
        <dbReference type="Rhea" id="RHEA:13065"/>
        <dbReference type="ChEBI" id="CHEBI:15377"/>
        <dbReference type="ChEBI" id="CHEBI:15378"/>
        <dbReference type="ChEBI" id="CHEBI:30616"/>
        <dbReference type="ChEBI" id="CHEBI:43474"/>
        <dbReference type="ChEBI" id="CHEBI:456216"/>
    </reaction>
    <physiologicalReaction direction="left-to-right" evidence="10">
        <dbReference type="Rhea" id="RHEA:13066"/>
    </physiologicalReaction>
</comment>
<evidence type="ECO:0000256" key="1">
    <source>
        <dbReference type="ARBA" id="ARBA00004370"/>
    </source>
</evidence>
<keyword evidence="3" id="KW-0962">Peroxisome biogenesis</keyword>
<dbReference type="Gene3D" id="3.40.50.300">
    <property type="entry name" value="P-loop containing nucleotide triphosphate hydrolases"/>
    <property type="match status" value="2"/>
</dbReference>
<dbReference type="GO" id="GO:0016887">
    <property type="term" value="F:ATP hydrolysis activity"/>
    <property type="evidence" value="ECO:0007669"/>
    <property type="project" value="InterPro"/>
</dbReference>
<evidence type="ECO:0000256" key="10">
    <source>
        <dbReference type="ARBA" id="ARBA00048778"/>
    </source>
</evidence>
<dbReference type="CDD" id="cd19527">
    <property type="entry name" value="RecA-like_PEX6_r2"/>
    <property type="match status" value="1"/>
</dbReference>
<comment type="subcellular location">
    <subcellularLocation>
        <location evidence="1">Membrane</location>
    </subcellularLocation>
</comment>
<keyword evidence="6" id="KW-0067">ATP-binding</keyword>
<evidence type="ECO:0000259" key="11">
    <source>
        <dbReference type="SMART" id="SM00382"/>
    </source>
</evidence>